<name>Q10Z73_TRIEI</name>
<sequence>MLKIAIDGLDAVQATKEILAIEGIEGSYKIDGDGYEKGDTLATILTIVGIGSGTSIIINNTLSIAEKIFQCYKKHEKKLEKVEIVSGEKRVVLQGATVEQIKDILESFEGK</sequence>
<dbReference type="HOGENOM" id="CLU_160642_0_0_3"/>
<dbReference type="STRING" id="203124.Tery_3349"/>
<gene>
    <name evidence="1" type="ordered locus">Tery_3349</name>
</gene>
<dbReference type="eggNOG" id="ENOG5033B39">
    <property type="taxonomic scope" value="Bacteria"/>
</dbReference>
<proteinExistence type="predicted"/>
<accession>Q10Z73</accession>
<dbReference type="RefSeq" id="WP_011612796.1">
    <property type="nucleotide sequence ID" value="NC_008312.1"/>
</dbReference>
<organism evidence="1">
    <name type="scientific">Trichodesmium erythraeum (strain IMS101)</name>
    <dbReference type="NCBI Taxonomy" id="203124"/>
    <lineage>
        <taxon>Bacteria</taxon>
        <taxon>Bacillati</taxon>
        <taxon>Cyanobacteriota</taxon>
        <taxon>Cyanophyceae</taxon>
        <taxon>Oscillatoriophycideae</taxon>
        <taxon>Oscillatoriales</taxon>
        <taxon>Microcoleaceae</taxon>
        <taxon>Trichodesmium</taxon>
    </lineage>
</organism>
<dbReference type="KEGG" id="ter:Tery_3349"/>
<dbReference type="OrthoDB" id="487663at2"/>
<evidence type="ECO:0000313" key="1">
    <source>
        <dbReference type="EMBL" id="ABG52451.1"/>
    </source>
</evidence>
<dbReference type="AlphaFoldDB" id="Q10Z73"/>
<dbReference type="EMBL" id="CP000393">
    <property type="protein sequence ID" value="ABG52451.1"/>
    <property type="molecule type" value="Genomic_DNA"/>
</dbReference>
<protein>
    <submittedName>
        <fullName evidence="1">Uncharacterized protein</fullName>
    </submittedName>
</protein>
<reference evidence="1" key="1">
    <citation type="submission" date="2006-06" db="EMBL/GenBank/DDBJ databases">
        <title>Complete sequence of Trichodesmium erythraeum IMS101.</title>
        <authorList>
            <consortium name="US DOE Joint Genome Institute"/>
            <person name="Copeland A."/>
            <person name="Lucas S."/>
            <person name="Lapidus A."/>
            <person name="Barry K."/>
            <person name="Detter J.C."/>
            <person name="Glavina del Rio T."/>
            <person name="Hammon N."/>
            <person name="Israni S."/>
            <person name="Dalin E."/>
            <person name="Tice H."/>
            <person name="Pitluck S."/>
            <person name="Kiss H."/>
            <person name="Munk A.C."/>
            <person name="Brettin T."/>
            <person name="Bruce D."/>
            <person name="Han C."/>
            <person name="Tapia R."/>
            <person name="Gilna P."/>
            <person name="Schmutz J."/>
            <person name="Larimer F."/>
            <person name="Land M."/>
            <person name="Hauser L."/>
            <person name="Kyrpides N."/>
            <person name="Kim E."/>
            <person name="Richardson P."/>
        </authorList>
    </citation>
    <scope>NUCLEOTIDE SEQUENCE [LARGE SCALE GENOMIC DNA]</scope>
    <source>
        <strain evidence="1">IMS101</strain>
    </source>
</reference>